<dbReference type="AlphaFoldDB" id="A0A3B0C271"/>
<dbReference type="RefSeq" id="WP_120749538.1">
    <property type="nucleotide sequence ID" value="NZ_RBAH01000018.1"/>
</dbReference>
<evidence type="ECO:0000256" key="1">
    <source>
        <dbReference type="ARBA" id="ARBA00022741"/>
    </source>
</evidence>
<comment type="caution">
    <text evidence="6">The sequence shown here is derived from an EMBL/GenBank/DDBJ whole genome shotgun (WGS) entry which is preliminary data.</text>
</comment>
<proteinExistence type="predicted"/>
<feature type="domain" description="Helicase C-terminal" evidence="5">
    <location>
        <begin position="456"/>
        <end position="606"/>
    </location>
</feature>
<dbReference type="GO" id="GO:0043138">
    <property type="term" value="F:3'-5' DNA helicase activity"/>
    <property type="evidence" value="ECO:0007669"/>
    <property type="project" value="TreeGrafter"/>
</dbReference>
<reference evidence="6 7" key="1">
    <citation type="journal article" date="2007" name="Int. J. Syst. Evol. Microbiol.">
        <title>Paenibacillus ginsengarvi sp. nov., isolated from soil from ginseng cultivation.</title>
        <authorList>
            <person name="Yoon M.H."/>
            <person name="Ten L.N."/>
            <person name="Im W.T."/>
        </authorList>
    </citation>
    <scope>NUCLEOTIDE SEQUENCE [LARGE SCALE GENOMIC DNA]</scope>
    <source>
        <strain evidence="6 7">KCTC 13059</strain>
    </source>
</reference>
<keyword evidence="3" id="KW-0238">DNA-binding</keyword>
<dbReference type="PANTHER" id="PTHR30580:SF1">
    <property type="entry name" value="COMF OPERON PROTEIN 1"/>
    <property type="match status" value="1"/>
</dbReference>
<dbReference type="EMBL" id="RBAH01000018">
    <property type="protein sequence ID" value="RKN78871.1"/>
    <property type="molecule type" value="Genomic_DNA"/>
</dbReference>
<dbReference type="SMART" id="SM00490">
    <property type="entry name" value="HELICc"/>
    <property type="match status" value="1"/>
</dbReference>
<dbReference type="SUPFAM" id="SSF52540">
    <property type="entry name" value="P-loop containing nucleoside triphosphate hydrolases"/>
    <property type="match status" value="1"/>
</dbReference>
<dbReference type="InterPro" id="IPR014001">
    <property type="entry name" value="Helicase_ATP-bd"/>
</dbReference>
<keyword evidence="7" id="KW-1185">Reference proteome</keyword>
<gene>
    <name evidence="6" type="ORF">D7M11_22620</name>
</gene>
<evidence type="ECO:0000256" key="2">
    <source>
        <dbReference type="ARBA" id="ARBA00022840"/>
    </source>
</evidence>
<evidence type="ECO:0000259" key="5">
    <source>
        <dbReference type="PROSITE" id="PS51194"/>
    </source>
</evidence>
<dbReference type="Gene3D" id="3.40.50.300">
    <property type="entry name" value="P-loop containing nucleotide triphosphate hydrolases"/>
    <property type="match status" value="2"/>
</dbReference>
<keyword evidence="1" id="KW-0547">Nucleotide-binding</keyword>
<dbReference type="GO" id="GO:0006270">
    <property type="term" value="P:DNA replication initiation"/>
    <property type="evidence" value="ECO:0007669"/>
    <property type="project" value="TreeGrafter"/>
</dbReference>
<evidence type="ECO:0000313" key="7">
    <source>
        <dbReference type="Proteomes" id="UP000282311"/>
    </source>
</evidence>
<keyword evidence="6" id="KW-0347">Helicase</keyword>
<dbReference type="Pfam" id="PF00270">
    <property type="entry name" value="DEAD"/>
    <property type="match status" value="1"/>
</dbReference>
<dbReference type="Pfam" id="PF00271">
    <property type="entry name" value="Helicase_C"/>
    <property type="match status" value="1"/>
</dbReference>
<accession>A0A3B0C271</accession>
<dbReference type="Proteomes" id="UP000282311">
    <property type="component" value="Unassembled WGS sequence"/>
</dbReference>
<name>A0A3B0C271_9BACL</name>
<dbReference type="GO" id="GO:0005524">
    <property type="term" value="F:ATP binding"/>
    <property type="evidence" value="ECO:0007669"/>
    <property type="project" value="UniProtKB-KW"/>
</dbReference>
<evidence type="ECO:0000313" key="6">
    <source>
        <dbReference type="EMBL" id="RKN78871.1"/>
    </source>
</evidence>
<evidence type="ECO:0000259" key="4">
    <source>
        <dbReference type="PROSITE" id="PS51192"/>
    </source>
</evidence>
<dbReference type="OrthoDB" id="2077914at2"/>
<feature type="domain" description="Helicase ATP-binding" evidence="4">
    <location>
        <begin position="270"/>
        <end position="422"/>
    </location>
</feature>
<dbReference type="PROSITE" id="PS51194">
    <property type="entry name" value="HELICASE_CTER"/>
    <property type="match status" value="1"/>
</dbReference>
<dbReference type="InterPro" id="IPR011545">
    <property type="entry name" value="DEAD/DEAH_box_helicase_dom"/>
</dbReference>
<dbReference type="PROSITE" id="PS51192">
    <property type="entry name" value="HELICASE_ATP_BIND_1"/>
    <property type="match status" value="1"/>
</dbReference>
<evidence type="ECO:0000256" key="3">
    <source>
        <dbReference type="ARBA" id="ARBA00023125"/>
    </source>
</evidence>
<keyword evidence="6" id="KW-0378">Hydrolase</keyword>
<keyword evidence="2" id="KW-0067">ATP-binding</keyword>
<dbReference type="GO" id="GO:0006302">
    <property type="term" value="P:double-strand break repair"/>
    <property type="evidence" value="ECO:0007669"/>
    <property type="project" value="TreeGrafter"/>
</dbReference>
<dbReference type="GO" id="GO:0003677">
    <property type="term" value="F:DNA binding"/>
    <property type="evidence" value="ECO:0007669"/>
    <property type="project" value="UniProtKB-KW"/>
</dbReference>
<dbReference type="PANTHER" id="PTHR30580">
    <property type="entry name" value="PRIMOSOMAL PROTEIN N"/>
    <property type="match status" value="1"/>
</dbReference>
<organism evidence="6 7">
    <name type="scientific">Paenibacillus ginsengarvi</name>
    <dbReference type="NCBI Taxonomy" id="400777"/>
    <lineage>
        <taxon>Bacteria</taxon>
        <taxon>Bacillati</taxon>
        <taxon>Bacillota</taxon>
        <taxon>Bacilli</taxon>
        <taxon>Bacillales</taxon>
        <taxon>Paenibacillaceae</taxon>
        <taxon>Paenibacillus</taxon>
    </lineage>
</organism>
<dbReference type="InterPro" id="IPR001650">
    <property type="entry name" value="Helicase_C-like"/>
</dbReference>
<dbReference type="SMART" id="SM00487">
    <property type="entry name" value="DEXDc"/>
    <property type="match status" value="1"/>
</dbReference>
<sequence length="619" mass="69992">MKVRLYAAAVRDKVDWRVTLNIEIDCAYWFEQYGGKASLHLLEPVLSLSEAMELLPVLQRGEAGASGAVLQQLCRVACKDSGLLIEEPRIRTLTFQSYTDQRLGNSIDAQELVQLERLLAGRCFSRDELLRFMEHYGLESARADWTSYIQAAALRSRVRLGCGVQREWKRRYMWSRPVRQSRCQRCGTGPERMYRAECQHCSGECVYCEECLTMGRMQSCSLLIYGTFDEGGGAVQIPADPLVIDDIVGKWGLSPAQTEAAYAGLAYLTTTRGEVPGKFLIWAVTGAGKTEMIFPFIDHELLAGKKVLIATPRRDVVLELQPRLKRAFPERTIVTLYGGSEERWERGDITLSTTHQLLRFYRSFELVIIDEIDAFPYHNNPMLQYAAERVCRRYGTYLLLSATPPGELVRDASRRRLAHVKVPVRFHRHPLPVPKRIRVKAIAEWRGSLPGRVRSALRQSIERGAQLFVFVPRIRDVAVVESVLRSNFADCIVDGTSSQDPQRAEKVTRFRQGLIRILVTTTILERGVTVPKTDVFIIQADSATFDSAALVQMAGRAGRSKDDPAGRVYFAAVSYTRSQARAIRQIRDMNRLARRKGYLLGSRERAPIHPGKKHDRGGD</sequence>
<dbReference type="InterPro" id="IPR027417">
    <property type="entry name" value="P-loop_NTPase"/>
</dbReference>
<protein>
    <submittedName>
        <fullName evidence="6">DEAD/DEAH box helicase</fullName>
    </submittedName>
</protein>
<dbReference type="GO" id="GO:0006310">
    <property type="term" value="P:DNA recombination"/>
    <property type="evidence" value="ECO:0007669"/>
    <property type="project" value="TreeGrafter"/>
</dbReference>